<dbReference type="Pfam" id="PF14602">
    <property type="entry name" value="Hexapep_2"/>
    <property type="match status" value="1"/>
</dbReference>
<evidence type="ECO:0000256" key="3">
    <source>
        <dbReference type="ARBA" id="ARBA00023315"/>
    </source>
</evidence>
<sequence length="231" mass="25418">MAFARIKQKLKKNELSLRDYSEYILRRGVTPLIRSLFLYTVNFKRIGFPFFCGKKTRIIHANHLIAGAYCYIGDYSYINCLSKLGVELGDRVTIREFAWLQITSDTNNLGEGIKIGSETYIGPRCNLGAAAFLHIGERCQIGAGVSFIAENHEFSGQDEIFNQGVTRKGISLGDDCWIGNNVIILDGVNIGDGVVIGAGAVVTKDLPSFSVAVGNPARIIKTRKNEEGDHV</sequence>
<dbReference type="Gene3D" id="2.160.10.10">
    <property type="entry name" value="Hexapeptide repeat proteins"/>
    <property type="match status" value="1"/>
</dbReference>
<keyword evidence="3" id="KW-0012">Acyltransferase</keyword>
<dbReference type="SUPFAM" id="SSF51161">
    <property type="entry name" value="Trimeric LpxA-like enzymes"/>
    <property type="match status" value="1"/>
</dbReference>
<evidence type="ECO:0000313" key="5">
    <source>
        <dbReference type="Proteomes" id="UP000262210"/>
    </source>
</evidence>
<evidence type="ECO:0000256" key="1">
    <source>
        <dbReference type="ARBA" id="ARBA00022679"/>
    </source>
</evidence>
<dbReference type="GO" id="GO:0016747">
    <property type="term" value="F:acyltransferase activity, transferring groups other than amino-acyl groups"/>
    <property type="evidence" value="ECO:0007669"/>
    <property type="project" value="UniProtKB-ARBA"/>
</dbReference>
<evidence type="ECO:0000313" key="4">
    <source>
        <dbReference type="EMBL" id="HCK02675.1"/>
    </source>
</evidence>
<dbReference type="PROSITE" id="PS00101">
    <property type="entry name" value="HEXAPEP_TRANSFERASES"/>
    <property type="match status" value="1"/>
</dbReference>
<gene>
    <name evidence="4" type="ORF">DHV72_21995</name>
</gene>
<keyword evidence="1" id="KW-0808">Transferase</keyword>
<reference evidence="4 5" key="1">
    <citation type="journal article" date="2018" name="Nat. Biotechnol.">
        <title>A standardized bacterial taxonomy based on genome phylogeny substantially revises the tree of life.</title>
        <authorList>
            <person name="Parks D.H."/>
            <person name="Chuvochina M."/>
            <person name="Waite D.W."/>
            <person name="Rinke C."/>
            <person name="Skarshewski A."/>
            <person name="Chaumeil P.A."/>
            <person name="Hugenholtz P."/>
        </authorList>
    </citation>
    <scope>NUCLEOTIDE SEQUENCE [LARGE SCALE GENOMIC DNA]</scope>
    <source>
        <strain evidence="4">UBA11264</strain>
    </source>
</reference>
<comment type="caution">
    <text evidence="4">The sequence shown here is derived from an EMBL/GenBank/DDBJ whole genome shotgun (WGS) entry which is preliminary data.</text>
</comment>
<dbReference type="PANTHER" id="PTHR23416:SF78">
    <property type="entry name" value="LIPOPOLYSACCHARIDE BIOSYNTHESIS O-ACETYL TRANSFERASE WBBJ-RELATED"/>
    <property type="match status" value="1"/>
</dbReference>
<organism evidence="4 5">
    <name type="scientific">Serratia grimesii</name>
    <dbReference type="NCBI Taxonomy" id="82995"/>
    <lineage>
        <taxon>Bacteria</taxon>
        <taxon>Pseudomonadati</taxon>
        <taxon>Pseudomonadota</taxon>
        <taxon>Gammaproteobacteria</taxon>
        <taxon>Enterobacterales</taxon>
        <taxon>Yersiniaceae</taxon>
        <taxon>Serratia</taxon>
    </lineage>
</organism>
<dbReference type="Proteomes" id="UP000262210">
    <property type="component" value="Unassembled WGS sequence"/>
</dbReference>
<dbReference type="EMBL" id="DPSM01000029">
    <property type="protein sequence ID" value="HCK02675.1"/>
    <property type="molecule type" value="Genomic_DNA"/>
</dbReference>
<protein>
    <recommendedName>
        <fullName evidence="6">Acetyltransferase</fullName>
    </recommendedName>
</protein>
<dbReference type="AlphaFoldDB" id="A0A9C7QXI7"/>
<dbReference type="InterPro" id="IPR051159">
    <property type="entry name" value="Hexapeptide_acetyltransf"/>
</dbReference>
<keyword evidence="2" id="KW-0677">Repeat</keyword>
<dbReference type="InterPro" id="IPR018357">
    <property type="entry name" value="Hexapep_transf_CS"/>
</dbReference>
<dbReference type="InterPro" id="IPR011004">
    <property type="entry name" value="Trimer_LpxA-like_sf"/>
</dbReference>
<dbReference type="PANTHER" id="PTHR23416">
    <property type="entry name" value="SIALIC ACID SYNTHASE-RELATED"/>
    <property type="match status" value="1"/>
</dbReference>
<dbReference type="Pfam" id="PF00132">
    <property type="entry name" value="Hexapep"/>
    <property type="match status" value="1"/>
</dbReference>
<name>A0A9C7QXI7_9GAMM</name>
<accession>A0A9C7QXI7</accession>
<evidence type="ECO:0008006" key="6">
    <source>
        <dbReference type="Google" id="ProtNLM"/>
    </source>
</evidence>
<evidence type="ECO:0000256" key="2">
    <source>
        <dbReference type="ARBA" id="ARBA00022737"/>
    </source>
</evidence>
<proteinExistence type="predicted"/>
<dbReference type="CDD" id="cd04647">
    <property type="entry name" value="LbH_MAT_like"/>
    <property type="match status" value="1"/>
</dbReference>
<dbReference type="InterPro" id="IPR001451">
    <property type="entry name" value="Hexapep"/>
</dbReference>
<dbReference type="RefSeq" id="WP_278431989.1">
    <property type="nucleotide sequence ID" value="NZ_DPSM01000029.1"/>
</dbReference>